<evidence type="ECO:0000313" key="2">
    <source>
        <dbReference type="Proteomes" id="UP000747110"/>
    </source>
</evidence>
<keyword evidence="2" id="KW-1185">Reference proteome</keyword>
<sequence>EVVVGSMSVTGSVVTPAPTVLTVVVATPGSVVTPAPTVLTVGVVTPGSVVTPAPTVLTVGVVTPASMVLTVGAALKAARGSKVVTMAARSPGEAAACSKALEA</sequence>
<dbReference type="Proteomes" id="UP000747110">
    <property type="component" value="Unassembled WGS sequence"/>
</dbReference>
<organism evidence="1 2">
    <name type="scientific">Volvox reticuliferus</name>
    <dbReference type="NCBI Taxonomy" id="1737510"/>
    <lineage>
        <taxon>Eukaryota</taxon>
        <taxon>Viridiplantae</taxon>
        <taxon>Chlorophyta</taxon>
        <taxon>core chlorophytes</taxon>
        <taxon>Chlorophyceae</taxon>
        <taxon>CS clade</taxon>
        <taxon>Chlamydomonadales</taxon>
        <taxon>Volvocaceae</taxon>
        <taxon>Volvox</taxon>
    </lineage>
</organism>
<comment type="caution">
    <text evidence="1">The sequence shown here is derived from an EMBL/GenBank/DDBJ whole genome shotgun (WGS) entry which is preliminary data.</text>
</comment>
<proteinExistence type="predicted"/>
<feature type="non-terminal residue" evidence="1">
    <location>
        <position position="1"/>
    </location>
</feature>
<dbReference type="AlphaFoldDB" id="A0A8J4CAP7"/>
<gene>
    <name evidence="1" type="ORF">Vretifemale_4839</name>
</gene>
<protein>
    <submittedName>
        <fullName evidence="1">Uncharacterized protein</fullName>
    </submittedName>
</protein>
<reference evidence="1" key="1">
    <citation type="journal article" date="2021" name="Proc. Natl. Acad. Sci. U.S.A.">
        <title>Three genomes in the algal genus Volvox reveal the fate of a haploid sex-determining region after a transition to homothallism.</title>
        <authorList>
            <person name="Yamamoto K."/>
            <person name="Hamaji T."/>
            <person name="Kawai-Toyooka H."/>
            <person name="Matsuzaki R."/>
            <person name="Takahashi F."/>
            <person name="Nishimura Y."/>
            <person name="Kawachi M."/>
            <person name="Noguchi H."/>
            <person name="Minakuchi Y."/>
            <person name="Umen J.G."/>
            <person name="Toyoda A."/>
            <person name="Nozaki H."/>
        </authorList>
    </citation>
    <scope>NUCLEOTIDE SEQUENCE</scope>
    <source>
        <strain evidence="1">NIES-3786</strain>
    </source>
</reference>
<feature type="non-terminal residue" evidence="1">
    <location>
        <position position="103"/>
    </location>
</feature>
<evidence type="ECO:0000313" key="1">
    <source>
        <dbReference type="EMBL" id="GIL74992.1"/>
    </source>
</evidence>
<name>A0A8J4CAP7_9CHLO</name>
<accession>A0A8J4CAP7</accession>
<dbReference type="EMBL" id="BNCP01000006">
    <property type="protein sequence ID" value="GIL74992.1"/>
    <property type="molecule type" value="Genomic_DNA"/>
</dbReference>